<sequence length="172" mass="19064">MHSRTHDESTTREPNQNQEHLSPAAENCRHFSRRKANVPAARRYVADALTRWDHVQRLDDIRLCVSEMVTNALLHAPVADGLILVRLELHSLHVLIEVQDSGDGTPAQGPARQTDGGGRGLFLVDALADDWGVTARQGPGKRVWATFRHSPGDDDPTRARSADPERSRALDD</sequence>
<dbReference type="Pfam" id="PF13581">
    <property type="entry name" value="HATPase_c_2"/>
    <property type="match status" value="1"/>
</dbReference>
<dbReference type="Proteomes" id="UP001224661">
    <property type="component" value="Unassembled WGS sequence"/>
</dbReference>
<proteinExistence type="predicted"/>
<dbReference type="InterPro" id="IPR003594">
    <property type="entry name" value="HATPase_dom"/>
</dbReference>
<dbReference type="GO" id="GO:0005524">
    <property type="term" value="F:ATP binding"/>
    <property type="evidence" value="ECO:0007669"/>
    <property type="project" value="UniProtKB-KW"/>
</dbReference>
<feature type="region of interest" description="Disordered" evidence="2">
    <location>
        <begin position="1"/>
        <end position="33"/>
    </location>
</feature>
<comment type="caution">
    <text evidence="4">The sequence shown here is derived from an EMBL/GenBank/DDBJ whole genome shotgun (WGS) entry which is preliminary data.</text>
</comment>
<accession>A0ABT6RYD8</accession>
<dbReference type="PANTHER" id="PTHR35526:SF3">
    <property type="entry name" value="ANTI-SIGMA-F FACTOR RSBW"/>
    <property type="match status" value="1"/>
</dbReference>
<dbReference type="RefSeq" id="WP_282515916.1">
    <property type="nucleotide sequence ID" value="NZ_JASCIR010000028.1"/>
</dbReference>
<dbReference type="SUPFAM" id="SSF55874">
    <property type="entry name" value="ATPase domain of HSP90 chaperone/DNA topoisomerase II/histidine kinase"/>
    <property type="match status" value="1"/>
</dbReference>
<feature type="compositionally biased region" description="Basic and acidic residues" evidence="2">
    <location>
        <begin position="150"/>
        <end position="172"/>
    </location>
</feature>
<keyword evidence="1" id="KW-0723">Serine/threonine-protein kinase</keyword>
<dbReference type="InterPro" id="IPR036890">
    <property type="entry name" value="HATPase_C_sf"/>
</dbReference>
<keyword evidence="4" id="KW-0067">ATP-binding</keyword>
<organism evidence="4 5">
    <name type="scientific">Streptomyces solicavernae</name>
    <dbReference type="NCBI Taxonomy" id="3043614"/>
    <lineage>
        <taxon>Bacteria</taxon>
        <taxon>Bacillati</taxon>
        <taxon>Actinomycetota</taxon>
        <taxon>Actinomycetes</taxon>
        <taxon>Kitasatosporales</taxon>
        <taxon>Streptomycetaceae</taxon>
        <taxon>Streptomyces</taxon>
    </lineage>
</organism>
<evidence type="ECO:0000313" key="5">
    <source>
        <dbReference type="Proteomes" id="UP001224661"/>
    </source>
</evidence>
<keyword evidence="1" id="KW-0808">Transferase</keyword>
<keyword evidence="5" id="KW-1185">Reference proteome</keyword>
<dbReference type="CDD" id="cd16936">
    <property type="entry name" value="HATPase_RsbW-like"/>
    <property type="match status" value="1"/>
</dbReference>
<dbReference type="EMBL" id="JASCIR010000028">
    <property type="protein sequence ID" value="MDI3389451.1"/>
    <property type="molecule type" value="Genomic_DNA"/>
</dbReference>
<protein>
    <submittedName>
        <fullName evidence="4">ATP-binding protein</fullName>
    </submittedName>
</protein>
<evidence type="ECO:0000256" key="2">
    <source>
        <dbReference type="SAM" id="MobiDB-lite"/>
    </source>
</evidence>
<reference evidence="4 5" key="1">
    <citation type="submission" date="2023-05" db="EMBL/GenBank/DDBJ databases">
        <title>Draft genome sequence of Streptomyces sp. B-S-A8 isolated from a cave soil in Thailand.</title>
        <authorList>
            <person name="Chamroensaksri N."/>
            <person name="Muangham S."/>
        </authorList>
    </citation>
    <scope>NUCLEOTIDE SEQUENCE [LARGE SCALE GENOMIC DNA]</scope>
    <source>
        <strain evidence="4 5">B-S-A8</strain>
    </source>
</reference>
<feature type="region of interest" description="Disordered" evidence="2">
    <location>
        <begin position="142"/>
        <end position="172"/>
    </location>
</feature>
<evidence type="ECO:0000256" key="1">
    <source>
        <dbReference type="ARBA" id="ARBA00022527"/>
    </source>
</evidence>
<feature type="compositionally biased region" description="Basic and acidic residues" evidence="2">
    <location>
        <begin position="1"/>
        <end position="11"/>
    </location>
</feature>
<dbReference type="InterPro" id="IPR050267">
    <property type="entry name" value="Anti-sigma-factor_SerPK"/>
</dbReference>
<name>A0ABT6RYD8_9ACTN</name>
<keyword evidence="1" id="KW-0418">Kinase</keyword>
<dbReference type="Gene3D" id="3.30.565.10">
    <property type="entry name" value="Histidine kinase-like ATPase, C-terminal domain"/>
    <property type="match status" value="1"/>
</dbReference>
<keyword evidence="4" id="KW-0547">Nucleotide-binding</keyword>
<gene>
    <name evidence="4" type="ORF">QIS99_25110</name>
</gene>
<evidence type="ECO:0000259" key="3">
    <source>
        <dbReference type="Pfam" id="PF13581"/>
    </source>
</evidence>
<evidence type="ECO:0000313" key="4">
    <source>
        <dbReference type="EMBL" id="MDI3389451.1"/>
    </source>
</evidence>
<feature type="domain" description="Histidine kinase/HSP90-like ATPase" evidence="3">
    <location>
        <begin position="31"/>
        <end position="146"/>
    </location>
</feature>
<dbReference type="PANTHER" id="PTHR35526">
    <property type="entry name" value="ANTI-SIGMA-F FACTOR RSBW-RELATED"/>
    <property type="match status" value="1"/>
</dbReference>